<sequence length="409" mass="42684">MQSKRVVITGVGAVSPYGAGTESLWQGLTSGCSAVGPLQGAEDIIGLTTKVAGVVPPLNMRRIPRKDRRSMSRMSQFAWLAAHEALTQAAVGDDLLTGGRFGISVGSTVGSVDAIEEFFEEFLRERSLEQVRSTTFFKVMGHSIAANLAQALGVTGRVLAPAAACSTGTQAVGLGWENVAWGRQDVMLCGGADEFSALTSATFDIMNAASNGANHRPEAASRPFDTERDGIVCAEGAGLIVLESLEHAQQRGAPILAEIIGFASNVSPTNIVNPDSDSIQACMRLAMADAGVGAEDIDYVNAHATGTLLGDIAEGRAIEALFGDRPPVSSLKGHMGHTMAASGALELIASMCMMREGQVLPTLNLHAPDTACGKINLPDVVQPHGIKTIIKNSFALGGVNSVLVIRSYV</sequence>
<dbReference type="SUPFAM" id="SSF53901">
    <property type="entry name" value="Thiolase-like"/>
    <property type="match status" value="2"/>
</dbReference>
<dbReference type="PANTHER" id="PTHR11712:SF325">
    <property type="entry name" value="3-OXOACYL-(ACYL-CARRIER-PROTEIN) SYNTHASE II FABF"/>
    <property type="match status" value="1"/>
</dbReference>
<organism evidence="5 6">
    <name type="scientific">Syntrophotalea carbinolica (strain DSM 2380 / NBRC 103641 / GraBd1)</name>
    <name type="common">Pelobacter carbinolicus</name>
    <dbReference type="NCBI Taxonomy" id="338963"/>
    <lineage>
        <taxon>Bacteria</taxon>
        <taxon>Pseudomonadati</taxon>
        <taxon>Thermodesulfobacteriota</taxon>
        <taxon>Desulfuromonadia</taxon>
        <taxon>Desulfuromonadales</taxon>
        <taxon>Syntrophotaleaceae</taxon>
        <taxon>Syntrophotalea</taxon>
    </lineage>
</organism>
<dbReference type="InterPro" id="IPR018201">
    <property type="entry name" value="Ketoacyl_synth_AS"/>
</dbReference>
<dbReference type="Proteomes" id="UP000002534">
    <property type="component" value="Chromosome"/>
</dbReference>
<dbReference type="Pfam" id="PF02801">
    <property type="entry name" value="Ketoacyl-synt_C"/>
    <property type="match status" value="1"/>
</dbReference>
<evidence type="ECO:0000256" key="1">
    <source>
        <dbReference type="ARBA" id="ARBA00008467"/>
    </source>
</evidence>
<dbReference type="RefSeq" id="WP_011342443.1">
    <property type="nucleotide sequence ID" value="NC_007498.2"/>
</dbReference>
<dbReference type="PROSITE" id="PS00606">
    <property type="entry name" value="KS3_1"/>
    <property type="match status" value="1"/>
</dbReference>
<dbReference type="InterPro" id="IPR014030">
    <property type="entry name" value="Ketoacyl_synth_N"/>
</dbReference>
<dbReference type="eggNOG" id="COG0304">
    <property type="taxonomic scope" value="Bacteria"/>
</dbReference>
<dbReference type="PANTHER" id="PTHR11712">
    <property type="entry name" value="POLYKETIDE SYNTHASE-RELATED"/>
    <property type="match status" value="1"/>
</dbReference>
<dbReference type="Gene3D" id="3.40.47.10">
    <property type="match status" value="1"/>
</dbReference>
<dbReference type="PROSITE" id="PS52004">
    <property type="entry name" value="KS3_2"/>
    <property type="match status" value="1"/>
</dbReference>
<dbReference type="InterPro" id="IPR014031">
    <property type="entry name" value="Ketoacyl_synth_C"/>
</dbReference>
<dbReference type="GO" id="GO:0005829">
    <property type="term" value="C:cytosol"/>
    <property type="evidence" value="ECO:0007669"/>
    <property type="project" value="TreeGrafter"/>
</dbReference>
<reference evidence="5 6" key="2">
    <citation type="journal article" date="2012" name="BMC Genomics">
        <title>The genome of Pelobacter carbinolicus reveals surprising metabolic capabilities and physiological features.</title>
        <authorList>
            <person name="Aklujkar M."/>
            <person name="Haveman S.A."/>
            <person name="Didonato R.Jr."/>
            <person name="Chertkov O."/>
            <person name="Han C.S."/>
            <person name="Land M.L."/>
            <person name="Brown P."/>
            <person name="Lovley D.R."/>
        </authorList>
    </citation>
    <scope>NUCLEOTIDE SEQUENCE [LARGE SCALE GENOMIC DNA]</scope>
    <source>
        <strain evidence="6">DSM 2380 / NBRC 103641 / GraBd1</strain>
    </source>
</reference>
<dbReference type="Pfam" id="PF00109">
    <property type="entry name" value="ketoacyl-synt"/>
    <property type="match status" value="1"/>
</dbReference>
<dbReference type="InterPro" id="IPR020841">
    <property type="entry name" value="PKS_Beta-ketoAc_synthase_dom"/>
</dbReference>
<keyword evidence="6" id="KW-1185">Reference proteome</keyword>
<dbReference type="SMART" id="SM00825">
    <property type="entry name" value="PKS_KS"/>
    <property type="match status" value="1"/>
</dbReference>
<dbReference type="GO" id="GO:0004315">
    <property type="term" value="F:3-oxoacyl-[acyl-carrier-protein] synthase activity"/>
    <property type="evidence" value="ECO:0007669"/>
    <property type="project" value="InterPro"/>
</dbReference>
<evidence type="ECO:0000256" key="3">
    <source>
        <dbReference type="RuleBase" id="RU003694"/>
    </source>
</evidence>
<evidence type="ECO:0000256" key="2">
    <source>
        <dbReference type="ARBA" id="ARBA00022679"/>
    </source>
</evidence>
<dbReference type="AlphaFoldDB" id="Q3A157"/>
<accession>Q3A157</accession>
<dbReference type="CDD" id="cd00834">
    <property type="entry name" value="KAS_I_II"/>
    <property type="match status" value="1"/>
</dbReference>
<evidence type="ECO:0000259" key="4">
    <source>
        <dbReference type="PROSITE" id="PS52004"/>
    </source>
</evidence>
<reference evidence="6" key="1">
    <citation type="submission" date="2005-10" db="EMBL/GenBank/DDBJ databases">
        <title>Complete sequence of Pelobacter carbinolicus DSM 2380.</title>
        <authorList>
            <person name="Copeland A."/>
            <person name="Lucas S."/>
            <person name="Lapidus A."/>
            <person name="Barry K."/>
            <person name="Detter J.C."/>
            <person name="Glavina T."/>
            <person name="Hammon N."/>
            <person name="Israni S."/>
            <person name="Pitluck S."/>
            <person name="Chertkov O."/>
            <person name="Schmutz J."/>
            <person name="Larimer F."/>
            <person name="Land M."/>
            <person name="Kyrpides N."/>
            <person name="Ivanova N."/>
            <person name="Richardson P."/>
        </authorList>
    </citation>
    <scope>NUCLEOTIDE SEQUENCE [LARGE SCALE GENOMIC DNA]</scope>
    <source>
        <strain evidence="6">DSM 2380 / NBRC 103641 / GraBd1</strain>
    </source>
</reference>
<comment type="similarity">
    <text evidence="1 3">Belongs to the thiolase-like superfamily. Beta-ketoacyl-ACP synthases family.</text>
</comment>
<dbReference type="EMBL" id="CP000142">
    <property type="protein sequence ID" value="ABA89900.1"/>
    <property type="molecule type" value="Genomic_DNA"/>
</dbReference>
<proteinExistence type="inferred from homology"/>
<gene>
    <name evidence="5" type="primary">fabF-3</name>
    <name evidence="5" type="ordered locus">Pcar_2664</name>
</gene>
<dbReference type="STRING" id="338963.Pcar_2664"/>
<keyword evidence="2 3" id="KW-0808">Transferase</keyword>
<dbReference type="InterPro" id="IPR016039">
    <property type="entry name" value="Thiolase-like"/>
</dbReference>
<evidence type="ECO:0000313" key="5">
    <source>
        <dbReference type="EMBL" id="ABA89900.1"/>
    </source>
</evidence>
<dbReference type="KEGG" id="pca:Pcar_2664"/>
<protein>
    <submittedName>
        <fullName evidence="5">3-oxoacyl-(Acyl carrier protein) synthase II</fullName>
    </submittedName>
</protein>
<name>Q3A157_SYNC1</name>
<dbReference type="GO" id="GO:0006633">
    <property type="term" value="P:fatty acid biosynthetic process"/>
    <property type="evidence" value="ECO:0007669"/>
    <property type="project" value="InterPro"/>
</dbReference>
<feature type="domain" description="Ketosynthase family 3 (KS3)" evidence="4">
    <location>
        <begin position="3"/>
        <end position="407"/>
    </location>
</feature>
<dbReference type="HOGENOM" id="CLU_000022_69_2_7"/>
<dbReference type="InterPro" id="IPR000794">
    <property type="entry name" value="Beta-ketoacyl_synthase"/>
</dbReference>
<evidence type="ECO:0000313" key="6">
    <source>
        <dbReference type="Proteomes" id="UP000002534"/>
    </source>
</evidence>
<dbReference type="OrthoDB" id="9808669at2"/>